<protein>
    <submittedName>
        <fullName evidence="1">Uncharacterized protein</fullName>
    </submittedName>
</protein>
<dbReference type="AlphaFoldDB" id="A0A151AZ08"/>
<proteinExistence type="predicted"/>
<organism evidence="1 2">
    <name type="scientific">Moorella mulderi DSM 14980</name>
    <dbReference type="NCBI Taxonomy" id="1122241"/>
    <lineage>
        <taxon>Bacteria</taxon>
        <taxon>Bacillati</taxon>
        <taxon>Bacillota</taxon>
        <taxon>Clostridia</taxon>
        <taxon>Neomoorellales</taxon>
        <taxon>Neomoorellaceae</taxon>
        <taxon>Neomoorella</taxon>
    </lineage>
</organism>
<comment type="caution">
    <text evidence="1">The sequence shown here is derived from an EMBL/GenBank/DDBJ whole genome shotgun (WGS) entry which is preliminary data.</text>
</comment>
<gene>
    <name evidence="1" type="ORF">MOMUL_13840</name>
</gene>
<dbReference type="Proteomes" id="UP000075670">
    <property type="component" value="Unassembled WGS sequence"/>
</dbReference>
<evidence type="ECO:0000313" key="2">
    <source>
        <dbReference type="Proteomes" id="UP000075670"/>
    </source>
</evidence>
<reference evidence="1 2" key="1">
    <citation type="submission" date="2016-02" db="EMBL/GenBank/DDBJ databases">
        <title>Genome sequence of Moorella mulderi DSM 14980.</title>
        <authorList>
            <person name="Poehlein A."/>
            <person name="Daniel R."/>
        </authorList>
    </citation>
    <scope>NUCLEOTIDE SEQUENCE [LARGE SCALE GENOMIC DNA]</scope>
    <source>
        <strain evidence="1 2">DSM 14980</strain>
    </source>
</reference>
<sequence length="66" mass="7559">MTISLNIPWHQYALIVVLAEKMYIHGPFCADLMGDLYYVNALRGVEVQYDSLSNGYKIIRVRPGIQ</sequence>
<keyword evidence="2" id="KW-1185">Reference proteome</keyword>
<dbReference type="RefSeq" id="WP_062283213.1">
    <property type="nucleotide sequence ID" value="NZ_LTBC01000003.1"/>
</dbReference>
<dbReference type="OrthoDB" id="1723573at2"/>
<dbReference type="EMBL" id="LTBC01000003">
    <property type="protein sequence ID" value="KYH32782.1"/>
    <property type="molecule type" value="Genomic_DNA"/>
</dbReference>
<dbReference type="PATRIC" id="fig|1122241.3.peg.1456"/>
<accession>A0A151AZ08</accession>
<evidence type="ECO:0000313" key="1">
    <source>
        <dbReference type="EMBL" id="KYH32782.1"/>
    </source>
</evidence>
<name>A0A151AZ08_9FIRM</name>